<dbReference type="PANTHER" id="PTHR43180">
    <property type="entry name" value="3-OXOACYL-(ACYL-CARRIER-PROTEIN) REDUCTASE (AFU_ORTHOLOGUE AFUA_6G11210)"/>
    <property type="match status" value="1"/>
</dbReference>
<keyword evidence="4" id="KW-1185">Reference proteome</keyword>
<dbReference type="Pfam" id="PF00106">
    <property type="entry name" value="adh_short"/>
    <property type="match status" value="1"/>
</dbReference>
<dbReference type="InterPro" id="IPR002347">
    <property type="entry name" value="SDR_fam"/>
</dbReference>
<dbReference type="OrthoDB" id="294295at2759"/>
<dbReference type="PANTHER" id="PTHR43180:SF95">
    <property type="entry name" value="OS07G0691600 PROTEIN"/>
    <property type="match status" value="1"/>
</dbReference>
<dbReference type="GO" id="GO:0016491">
    <property type="term" value="F:oxidoreductase activity"/>
    <property type="evidence" value="ECO:0007669"/>
    <property type="project" value="UniProtKB-KW"/>
</dbReference>
<gene>
    <name evidence="3" type="ORF">OLEA9_A076718</name>
</gene>
<sequence length="165" mass="17740">MNKLEGKIAIVTGRAKGIGEATVQLFARYGAKEVIADVTDIALNALANPLGPLVSLIHCDISLKQNIEYFISSSVSRYGRFNVLLNNAGVLGNQPKHRNIVDFDVNEFDRVMNVNIQGTALGMKHAAHAMIPMGAGCFISISNVEGVMDGLSLMLILLQSMQLLG</sequence>
<dbReference type="EMBL" id="CACTIH010007710">
    <property type="protein sequence ID" value="CAA3017522.1"/>
    <property type="molecule type" value="Genomic_DNA"/>
</dbReference>
<dbReference type="AlphaFoldDB" id="A0A8S0UI17"/>
<dbReference type="Gene3D" id="3.40.50.720">
    <property type="entry name" value="NAD(P)-binding Rossmann-like Domain"/>
    <property type="match status" value="1"/>
</dbReference>
<reference evidence="3 4" key="1">
    <citation type="submission" date="2019-12" db="EMBL/GenBank/DDBJ databases">
        <authorList>
            <person name="Alioto T."/>
            <person name="Alioto T."/>
            <person name="Gomez Garrido J."/>
        </authorList>
    </citation>
    <scope>NUCLEOTIDE SEQUENCE [LARGE SCALE GENOMIC DNA]</scope>
</reference>
<accession>A0A8S0UI17</accession>
<dbReference type="InterPro" id="IPR036291">
    <property type="entry name" value="NAD(P)-bd_dom_sf"/>
</dbReference>
<dbReference type="SUPFAM" id="SSF51735">
    <property type="entry name" value="NAD(P)-binding Rossmann-fold domains"/>
    <property type="match status" value="1"/>
</dbReference>
<name>A0A8S0UI17_OLEEU</name>
<comment type="similarity">
    <text evidence="1">Belongs to the short-chain dehydrogenases/reductases (SDR) family.</text>
</comment>
<dbReference type="Gramene" id="OE9A076718T1">
    <property type="protein sequence ID" value="OE9A076718C1"/>
    <property type="gene ID" value="OE9A076718"/>
</dbReference>
<proteinExistence type="inferred from homology"/>
<dbReference type="Proteomes" id="UP000594638">
    <property type="component" value="Unassembled WGS sequence"/>
</dbReference>
<protein>
    <submittedName>
        <fullName evidence="3">Uncharacterized protein</fullName>
    </submittedName>
</protein>
<evidence type="ECO:0000256" key="1">
    <source>
        <dbReference type="ARBA" id="ARBA00006484"/>
    </source>
</evidence>
<evidence type="ECO:0000256" key="2">
    <source>
        <dbReference type="ARBA" id="ARBA00023002"/>
    </source>
</evidence>
<comment type="caution">
    <text evidence="3">The sequence shown here is derived from an EMBL/GenBank/DDBJ whole genome shotgun (WGS) entry which is preliminary data.</text>
</comment>
<organism evidence="3 4">
    <name type="scientific">Olea europaea subsp. europaea</name>
    <dbReference type="NCBI Taxonomy" id="158383"/>
    <lineage>
        <taxon>Eukaryota</taxon>
        <taxon>Viridiplantae</taxon>
        <taxon>Streptophyta</taxon>
        <taxon>Embryophyta</taxon>
        <taxon>Tracheophyta</taxon>
        <taxon>Spermatophyta</taxon>
        <taxon>Magnoliopsida</taxon>
        <taxon>eudicotyledons</taxon>
        <taxon>Gunneridae</taxon>
        <taxon>Pentapetalae</taxon>
        <taxon>asterids</taxon>
        <taxon>lamiids</taxon>
        <taxon>Lamiales</taxon>
        <taxon>Oleaceae</taxon>
        <taxon>Oleeae</taxon>
        <taxon>Olea</taxon>
    </lineage>
</organism>
<evidence type="ECO:0000313" key="3">
    <source>
        <dbReference type="EMBL" id="CAA3017522.1"/>
    </source>
</evidence>
<dbReference type="PRINTS" id="PR00081">
    <property type="entry name" value="GDHRDH"/>
</dbReference>
<evidence type="ECO:0000313" key="4">
    <source>
        <dbReference type="Proteomes" id="UP000594638"/>
    </source>
</evidence>
<keyword evidence="2" id="KW-0560">Oxidoreductase</keyword>